<dbReference type="AlphaFoldDB" id="A0A813NG44"/>
<dbReference type="InterPro" id="IPR050481">
    <property type="entry name" value="UDP-glycosyltransf_plant"/>
</dbReference>
<reference evidence="2" key="1">
    <citation type="submission" date="2021-02" db="EMBL/GenBank/DDBJ databases">
        <authorList>
            <person name="Nowell W R."/>
        </authorList>
    </citation>
    <scope>NUCLEOTIDE SEQUENCE</scope>
</reference>
<accession>A0A813NG44</accession>
<gene>
    <name evidence="2" type="ORF">JYZ213_LOCUS1696</name>
</gene>
<organism evidence="2 3">
    <name type="scientific">Adineta steineri</name>
    <dbReference type="NCBI Taxonomy" id="433720"/>
    <lineage>
        <taxon>Eukaryota</taxon>
        <taxon>Metazoa</taxon>
        <taxon>Spiralia</taxon>
        <taxon>Gnathifera</taxon>
        <taxon>Rotifera</taxon>
        <taxon>Eurotatoria</taxon>
        <taxon>Bdelloidea</taxon>
        <taxon>Adinetida</taxon>
        <taxon>Adinetidae</taxon>
        <taxon>Adineta</taxon>
    </lineage>
</organism>
<dbReference type="PANTHER" id="PTHR48049">
    <property type="entry name" value="GLYCOSYLTRANSFERASE"/>
    <property type="match status" value="1"/>
</dbReference>
<dbReference type="PANTHER" id="PTHR48049:SF132">
    <property type="entry name" value="GLYCOSYLTRANSFERASE"/>
    <property type="match status" value="1"/>
</dbReference>
<dbReference type="GO" id="GO:0035251">
    <property type="term" value="F:UDP-glucosyltransferase activity"/>
    <property type="evidence" value="ECO:0007669"/>
    <property type="project" value="InterPro"/>
</dbReference>
<dbReference type="Proteomes" id="UP000663845">
    <property type="component" value="Unassembled WGS sequence"/>
</dbReference>
<proteinExistence type="predicted"/>
<evidence type="ECO:0000256" key="1">
    <source>
        <dbReference type="ARBA" id="ARBA00022679"/>
    </source>
</evidence>
<evidence type="ECO:0000313" key="3">
    <source>
        <dbReference type="Proteomes" id="UP000663845"/>
    </source>
</evidence>
<dbReference type="EMBL" id="CAJNOG010000008">
    <property type="protein sequence ID" value="CAF0738223.1"/>
    <property type="molecule type" value="Genomic_DNA"/>
</dbReference>
<sequence length="622" mass="71404">MGLGGHVTPLFELAKAMQHHNVTFLTSKLAQAYINFDAYTSPSFHIIYSNDSPDAFLAEKNQEEELWSTIANLSIINAWPFVVPVFAEMISLLLNKTIQTLTNEHFDVIVSSKMIIGVPVLCQKMNIPCVIQSPATMPNMFDFNLPNTFALTTTKDVTRLSSRLYNVAFTLRMLTKIVPTIVPTLYLFLQSLPQVPGPFYDSFTIKNLLFSNSKCLNLISMPMRFYVPTYSTQYTKYLGAFVDETFIVDQETDLNQWVKSKPSKSIVYGAFGSTSLISYNRMLNLTIGLTNFLLQTNHTFLLLAFRRANFNTYQAVLKDLHSDEMKNLLLNKNRVRIEEGFIQQKWVLQQESVKIFLSHCGMGSLLESIYFGKPIVCMPFNVEQFSNAITVENLDVGKSLFIPPSAWQSFIDPYNFPNYEFTFDSVTNNMMTLWMNGTHENAVKFMSLEMKYAGGTKRAVEEIEFFVKLNGDLDRFESFQNFDLVTYTYADGLLSTGFHFNADPTIDAICANGVYNHILFGRKKYFDPYAHKDEQNQKWSVLYNDIWSSFFRIYPCSIDLVPVQSCFSGATLYRYSSIKGKYYRTYLDSYKQAICEHVGLHETLKKVYLNSEMILYIIKNDT</sequence>
<dbReference type="CDD" id="cd03784">
    <property type="entry name" value="GT1_Gtf-like"/>
    <property type="match status" value="1"/>
</dbReference>
<comment type="caution">
    <text evidence="2">The sequence shown here is derived from an EMBL/GenBank/DDBJ whole genome shotgun (WGS) entry which is preliminary data.</text>
</comment>
<protein>
    <submittedName>
        <fullName evidence="2">Uncharacterized protein</fullName>
    </submittedName>
</protein>
<dbReference type="Pfam" id="PF00201">
    <property type="entry name" value="UDPGT"/>
    <property type="match status" value="1"/>
</dbReference>
<keyword evidence="1" id="KW-0808">Transferase</keyword>
<name>A0A813NG44_9BILA</name>
<dbReference type="InterPro" id="IPR002213">
    <property type="entry name" value="UDP_glucos_trans"/>
</dbReference>
<dbReference type="SUPFAM" id="SSF53756">
    <property type="entry name" value="UDP-Glycosyltransferase/glycogen phosphorylase"/>
    <property type="match status" value="1"/>
</dbReference>
<dbReference type="Gene3D" id="3.40.50.2000">
    <property type="entry name" value="Glycogen Phosphorylase B"/>
    <property type="match status" value="2"/>
</dbReference>
<evidence type="ECO:0000313" key="2">
    <source>
        <dbReference type="EMBL" id="CAF0738223.1"/>
    </source>
</evidence>